<dbReference type="EMBL" id="VRLW01000001">
    <property type="protein sequence ID" value="KAA1260565.1"/>
    <property type="molecule type" value="Genomic_DNA"/>
</dbReference>
<feature type="transmembrane region" description="Helical" evidence="4">
    <location>
        <begin position="262"/>
        <end position="279"/>
    </location>
</feature>
<accession>A0A5B1CL05</accession>
<protein>
    <submittedName>
        <fullName evidence="5">Alpha/beta hydrolase family protein</fullName>
    </submittedName>
</protein>
<dbReference type="Proteomes" id="UP000322699">
    <property type="component" value="Unassembled WGS sequence"/>
</dbReference>
<name>A0A5B1CL05_9BACT</name>
<reference evidence="5 6" key="1">
    <citation type="submission" date="2019-08" db="EMBL/GenBank/DDBJ databases">
        <title>Deep-cultivation of Planctomycetes and their phenomic and genomic characterization uncovers novel biology.</title>
        <authorList>
            <person name="Wiegand S."/>
            <person name="Jogler M."/>
            <person name="Boedeker C."/>
            <person name="Pinto D."/>
            <person name="Vollmers J."/>
            <person name="Rivas-Marin E."/>
            <person name="Kohn T."/>
            <person name="Peeters S.H."/>
            <person name="Heuer A."/>
            <person name="Rast P."/>
            <person name="Oberbeckmann S."/>
            <person name="Bunk B."/>
            <person name="Jeske O."/>
            <person name="Meyerdierks A."/>
            <person name="Storesund J.E."/>
            <person name="Kallscheuer N."/>
            <person name="Luecker S."/>
            <person name="Lage O.M."/>
            <person name="Pohl T."/>
            <person name="Merkel B.J."/>
            <person name="Hornburger P."/>
            <person name="Mueller R.-W."/>
            <person name="Bruemmer F."/>
            <person name="Labrenz M."/>
            <person name="Spormann A.M."/>
            <person name="Op Den Camp H."/>
            <person name="Overmann J."/>
            <person name="Amann R."/>
            <person name="Jetten M.S.M."/>
            <person name="Mascher T."/>
            <person name="Medema M.H."/>
            <person name="Devos D.P."/>
            <person name="Kaster A.-K."/>
            <person name="Ovreas L."/>
            <person name="Rohde M."/>
            <person name="Galperin M.Y."/>
            <person name="Jogler C."/>
        </authorList>
    </citation>
    <scope>NUCLEOTIDE SEQUENCE [LARGE SCALE GENOMIC DNA]</scope>
    <source>
        <strain evidence="5 6">LF1</strain>
    </source>
</reference>
<dbReference type="Gene3D" id="3.40.50.1820">
    <property type="entry name" value="alpha/beta hydrolase"/>
    <property type="match status" value="1"/>
</dbReference>
<evidence type="ECO:0000313" key="6">
    <source>
        <dbReference type="Proteomes" id="UP000322699"/>
    </source>
</evidence>
<dbReference type="InterPro" id="IPR029058">
    <property type="entry name" value="AB_hydrolase_fold"/>
</dbReference>
<dbReference type="PANTHER" id="PTHR43037:SF1">
    <property type="entry name" value="BLL1128 PROTEIN"/>
    <property type="match status" value="1"/>
</dbReference>
<feature type="region of interest" description="Disordered" evidence="3">
    <location>
        <begin position="118"/>
        <end position="159"/>
    </location>
</feature>
<comment type="caution">
    <text evidence="5">The sequence shown here is derived from an EMBL/GenBank/DDBJ whole genome shotgun (WGS) entry which is preliminary data.</text>
</comment>
<feature type="coiled-coil region" evidence="2">
    <location>
        <begin position="536"/>
        <end position="563"/>
    </location>
</feature>
<keyword evidence="4" id="KW-1133">Transmembrane helix</keyword>
<evidence type="ECO:0000256" key="2">
    <source>
        <dbReference type="SAM" id="Coils"/>
    </source>
</evidence>
<dbReference type="PANTHER" id="PTHR43037">
    <property type="entry name" value="UNNAMED PRODUCT-RELATED"/>
    <property type="match status" value="1"/>
</dbReference>
<proteinExistence type="predicted"/>
<dbReference type="InterPro" id="IPR050955">
    <property type="entry name" value="Plant_Biomass_Hydrol_Est"/>
</dbReference>
<feature type="compositionally biased region" description="Acidic residues" evidence="3">
    <location>
        <begin position="140"/>
        <end position="157"/>
    </location>
</feature>
<keyword evidence="6" id="KW-1185">Reference proteome</keyword>
<keyword evidence="2" id="KW-0175">Coiled coil</keyword>
<evidence type="ECO:0000313" key="5">
    <source>
        <dbReference type="EMBL" id="KAA1260565.1"/>
    </source>
</evidence>
<dbReference type="GO" id="GO:0016787">
    <property type="term" value="F:hydrolase activity"/>
    <property type="evidence" value="ECO:0007669"/>
    <property type="project" value="UniProtKB-KW"/>
</dbReference>
<sequence>MNVIRRYRIQPERGDSSVQVAIATELPLGTELPVGTELPLGTELPVGTELPLGPEGRQPPAGCASTRMAAPYIHSLARFRGYAAKPSQRMGEIQRRHPGICIPGRGLPSRRDYSQPFRSPCFRWRTPPAPSFLPSRTEDTGPEDTGPEDTGPEDTGPEDTGLSSYLILRIVGTINGLTKLAKSFGNSTNQKSWRLSLPSVPSLLVPTVLRNCSEITSQFSRSWARQGSVHQQLYPTEPWRAQLRESSQNTVLSRTFSLAQRAFLLAIFAICLITQTAFAEQVFQLRNGMVLRGSKAEIASLKEGFGAAAANQVNVRPIWLIDDGLRRQYIHGKSMVIAPPVQQPNLAQSIEIWQPKPLGGKLVAGLGNILAISPFNEFGRRELRMSGPKGPVHVIQGIREINPRYARLIALKPAQGQPTLLWDMRVATSSLPSSSLNQVFANRIDRTDLNGRLEVVRFYIAAGRFSDAKDALKETIRDFPEEESLEKQLIGLTQRQASQLLDEAELRAEAGQYQLAKGILKNFPTDDVGRITRLKVQDAIADLNQKEQDCKDLVVQLRKQVKQLPDGQAAKIASIVDEIEKELSADTLVRLSDYTRLKDAETIAIEDRVALAISGWLLGSGSGVQNLAIAASLGQVRDLVAEYLSCVDAARRESILVALKNLEGALPEYVDRMLPLLKPTLPWPDESKSEEIEGYFRVETERARYLVQLPPEYNPLRSYPCVVALHAAGGDPKDQIDWWSGIYNSESKARLGHAARNGFVVVAPLWSRDTQRTYEYTPAEHERVLVAMRDAMRRCSIDSDRIFIAGHGEGATAAWDIALAHPDLWAGMISISANPDKTIHHYEPNARFVPMYLLMGELDGNVDAGASAILDDYMSFHHDALVIMYRGRGREFFYDEIPRLFEWMKTKQHQRRPMPQEFEVNTMRRGDQFFWWLELGELKPGVDINPILWDQASRIRSGTVAGSIGTGNQVRVSKAPSDRIRLGLRPMKGIIDMSQQIVVRYGTRPSYHDFDGDLKTMLEDARRRADRKRAFWMQIDLP</sequence>
<keyword evidence="5" id="KW-0378">Hydrolase</keyword>
<dbReference type="SUPFAM" id="SSF53474">
    <property type="entry name" value="alpha/beta-Hydrolases"/>
    <property type="match status" value="1"/>
</dbReference>
<evidence type="ECO:0000256" key="3">
    <source>
        <dbReference type="SAM" id="MobiDB-lite"/>
    </source>
</evidence>
<dbReference type="AlphaFoldDB" id="A0A5B1CL05"/>
<keyword evidence="4" id="KW-0812">Transmembrane</keyword>
<gene>
    <name evidence="5" type="ORF">LF1_31050</name>
</gene>
<evidence type="ECO:0000256" key="1">
    <source>
        <dbReference type="ARBA" id="ARBA00022729"/>
    </source>
</evidence>
<evidence type="ECO:0000256" key="4">
    <source>
        <dbReference type="SAM" id="Phobius"/>
    </source>
</evidence>
<keyword evidence="4" id="KW-0472">Membrane</keyword>
<organism evidence="5 6">
    <name type="scientific">Rubripirellula obstinata</name>
    <dbReference type="NCBI Taxonomy" id="406547"/>
    <lineage>
        <taxon>Bacteria</taxon>
        <taxon>Pseudomonadati</taxon>
        <taxon>Planctomycetota</taxon>
        <taxon>Planctomycetia</taxon>
        <taxon>Pirellulales</taxon>
        <taxon>Pirellulaceae</taxon>
        <taxon>Rubripirellula</taxon>
    </lineage>
</organism>
<keyword evidence="1" id="KW-0732">Signal</keyword>